<accession>A0A139BR45</accession>
<feature type="transmembrane region" description="Helical" evidence="3">
    <location>
        <begin position="40"/>
        <end position="62"/>
    </location>
</feature>
<comment type="similarity">
    <text evidence="1">Belongs to the ice-binding protein family.</text>
</comment>
<proteinExistence type="inferred from homology"/>
<evidence type="ECO:0000313" key="4">
    <source>
        <dbReference type="EMBL" id="KXS31273.1"/>
    </source>
</evidence>
<protein>
    <recommendedName>
        <fullName evidence="6">DUF3494 domain-containing protein</fullName>
    </recommendedName>
</protein>
<evidence type="ECO:0000256" key="1">
    <source>
        <dbReference type="ARBA" id="ARBA00005445"/>
    </source>
</evidence>
<reference evidence="4 5" key="1">
    <citation type="submission" date="2016-02" db="EMBL/GenBank/DDBJ databases">
        <authorList>
            <person name="Wen L."/>
            <person name="He K."/>
            <person name="Yang H."/>
        </authorList>
    </citation>
    <scope>NUCLEOTIDE SEQUENCE [LARGE SCALE GENOMIC DNA]</scope>
    <source>
        <strain evidence="4">ShG14-8</strain>
    </source>
</reference>
<name>A0A139BR45_9PROT</name>
<keyword evidence="3" id="KW-0812">Transmembrane</keyword>
<dbReference type="InterPro" id="IPR021884">
    <property type="entry name" value="Ice-bd_prot"/>
</dbReference>
<dbReference type="EMBL" id="LSLI01000086">
    <property type="protein sequence ID" value="KXS31273.1"/>
    <property type="molecule type" value="Genomic_DNA"/>
</dbReference>
<evidence type="ECO:0000313" key="5">
    <source>
        <dbReference type="Proteomes" id="UP000070578"/>
    </source>
</evidence>
<dbReference type="AlphaFoldDB" id="A0A139BR45"/>
<evidence type="ECO:0000256" key="3">
    <source>
        <dbReference type="SAM" id="Phobius"/>
    </source>
</evidence>
<keyword evidence="2" id="KW-0732">Signal</keyword>
<sequence length="283" mass="28239">MLRPAVHSLKTQYPQEVLSYFIATKTFLRGFIVMKNRQKYLPACLIALAALLAAPLQGAWAVTAPVLGTAASFGALGGTGVTCTSPIPALPAITVAGNVGTPGTAPTLVTGFPTLCSLSGTVQLGATAAYADFMTAYTAIGTDDPCPADAAHNLSGDLIGQTLSPGLYCISGVGLLSGQLTLDGGGDTNAVWVFEADSSITPIGGSVVMANGGNACNVYWRTGTAVSLDSTQFVGNILAGSGISFTGSGSSLAGSALAQTAVSMSDASITACNTGNGSLLSPY</sequence>
<reference evidence="4 5" key="2">
    <citation type="submission" date="2016-03" db="EMBL/GenBank/DDBJ databases">
        <title>New uncultured bacterium of the family Gallionellaceae from acid mine drainage: description and reconstruction of genome based on metagenomic analysis of microbial community.</title>
        <authorList>
            <person name="Kadnikov V."/>
            <person name="Ivasenko D."/>
            <person name="Beletsky A."/>
            <person name="Mardanov A."/>
            <person name="Danilova E."/>
            <person name="Pimenov N."/>
            <person name="Karnachuk O."/>
            <person name="Ravin N."/>
        </authorList>
    </citation>
    <scope>NUCLEOTIDE SEQUENCE [LARGE SCALE GENOMIC DNA]</scope>
    <source>
        <strain evidence="4">ShG14-8</strain>
    </source>
</reference>
<dbReference type="Pfam" id="PF11999">
    <property type="entry name" value="Ice_binding"/>
    <property type="match status" value="1"/>
</dbReference>
<evidence type="ECO:0000256" key="2">
    <source>
        <dbReference type="ARBA" id="ARBA00022729"/>
    </source>
</evidence>
<evidence type="ECO:0008006" key="6">
    <source>
        <dbReference type="Google" id="ProtNLM"/>
    </source>
</evidence>
<gene>
    <name evidence="4" type="ORF">AWT59_2604</name>
</gene>
<keyword evidence="3" id="KW-1133">Transmembrane helix</keyword>
<comment type="caution">
    <text evidence="4">The sequence shown here is derived from an EMBL/GenBank/DDBJ whole genome shotgun (WGS) entry which is preliminary data.</text>
</comment>
<organism evidence="4 5">
    <name type="scientific">Candidatus Gallionella acididurans</name>
    <dbReference type="NCBI Taxonomy" id="1796491"/>
    <lineage>
        <taxon>Bacteria</taxon>
        <taxon>Pseudomonadati</taxon>
        <taxon>Pseudomonadota</taxon>
        <taxon>Betaproteobacteria</taxon>
        <taxon>Nitrosomonadales</taxon>
        <taxon>Gallionellaceae</taxon>
        <taxon>Gallionella</taxon>
    </lineage>
</organism>
<keyword evidence="3" id="KW-0472">Membrane</keyword>
<dbReference type="Proteomes" id="UP000070578">
    <property type="component" value="Unassembled WGS sequence"/>
</dbReference>